<dbReference type="PANTHER" id="PTHR34294">
    <property type="entry name" value="TRANSCRIPTIONAL REGULATOR-RELATED"/>
    <property type="match status" value="1"/>
</dbReference>
<feature type="domain" description="Sugar-binding" evidence="5">
    <location>
        <begin position="2"/>
        <end position="243"/>
    </location>
</feature>
<accession>A0ABQ6JNS5</accession>
<dbReference type="Gene3D" id="3.40.50.1360">
    <property type="match status" value="1"/>
</dbReference>
<evidence type="ECO:0000259" key="5">
    <source>
        <dbReference type="Pfam" id="PF04198"/>
    </source>
</evidence>
<comment type="caution">
    <text evidence="6">The sequence shown here is derived from an EMBL/GenBank/DDBJ whole genome shotgun (WGS) entry which is preliminary data.</text>
</comment>
<comment type="similarity">
    <text evidence="1">Belongs to the SorC transcriptional regulatory family.</text>
</comment>
<keyword evidence="2" id="KW-0805">Transcription regulation</keyword>
<organism evidence="6 7">
    <name type="scientific">Angustibacter aerolatus</name>
    <dbReference type="NCBI Taxonomy" id="1162965"/>
    <lineage>
        <taxon>Bacteria</taxon>
        <taxon>Bacillati</taxon>
        <taxon>Actinomycetota</taxon>
        <taxon>Actinomycetes</taxon>
        <taxon>Kineosporiales</taxon>
        <taxon>Kineosporiaceae</taxon>
    </lineage>
</organism>
<dbReference type="InterPro" id="IPR037171">
    <property type="entry name" value="NagB/RpiA_transferase-like"/>
</dbReference>
<name>A0ABQ6JNS5_9ACTN</name>
<gene>
    <name evidence="6" type="ORF">GCM10025868_42390</name>
</gene>
<keyword evidence="3" id="KW-0238">DNA-binding</keyword>
<protein>
    <recommendedName>
        <fullName evidence="5">Sugar-binding domain-containing protein</fullName>
    </recommendedName>
</protein>
<dbReference type="Pfam" id="PF04198">
    <property type="entry name" value="Sugar-bind"/>
    <property type="match status" value="1"/>
</dbReference>
<keyword evidence="7" id="KW-1185">Reference proteome</keyword>
<evidence type="ECO:0000313" key="6">
    <source>
        <dbReference type="EMBL" id="GMA88989.1"/>
    </source>
</evidence>
<keyword evidence="4" id="KW-0804">Transcription</keyword>
<dbReference type="InterPro" id="IPR007324">
    <property type="entry name" value="Sugar-bd_dom_put"/>
</dbReference>
<evidence type="ECO:0000256" key="3">
    <source>
        <dbReference type="ARBA" id="ARBA00023125"/>
    </source>
</evidence>
<sequence length="253" mass="25807">MVVVDPADVNAAGRVDLGKGVADLLGRRLHDGAVLGLGWGGNPSEWIGRTAEVLRTSRRAAPAAADLTVVQMAGAAPSDPTRVNPMRTVAAVADALDANDLLVAAPLYVDSAATASSLRADRSIADTIAAVDRADVCVFGVGHVTTTTPLFVNGYLDEAELAGLRAAGAVGDVCGRFFDADGAPVDGDLAERTIGARLEQIAARPLRIAIAAGPERVEPLAAALRGRLANAVVTDTPTALALVERAGLHPTEA</sequence>
<evidence type="ECO:0000256" key="4">
    <source>
        <dbReference type="ARBA" id="ARBA00023163"/>
    </source>
</evidence>
<evidence type="ECO:0000256" key="2">
    <source>
        <dbReference type="ARBA" id="ARBA00023015"/>
    </source>
</evidence>
<evidence type="ECO:0000313" key="7">
    <source>
        <dbReference type="Proteomes" id="UP001157017"/>
    </source>
</evidence>
<dbReference type="InterPro" id="IPR051054">
    <property type="entry name" value="SorC_transcr_regulators"/>
</dbReference>
<reference evidence="7" key="1">
    <citation type="journal article" date="2019" name="Int. J. Syst. Evol. Microbiol.">
        <title>The Global Catalogue of Microorganisms (GCM) 10K type strain sequencing project: providing services to taxonomists for standard genome sequencing and annotation.</title>
        <authorList>
            <consortium name="The Broad Institute Genomics Platform"/>
            <consortium name="The Broad Institute Genome Sequencing Center for Infectious Disease"/>
            <person name="Wu L."/>
            <person name="Ma J."/>
        </authorList>
    </citation>
    <scope>NUCLEOTIDE SEQUENCE [LARGE SCALE GENOMIC DNA]</scope>
    <source>
        <strain evidence="7">NBRC 108730</strain>
    </source>
</reference>
<dbReference type="SUPFAM" id="SSF100950">
    <property type="entry name" value="NagB/RpiA/CoA transferase-like"/>
    <property type="match status" value="1"/>
</dbReference>
<dbReference type="Proteomes" id="UP001157017">
    <property type="component" value="Unassembled WGS sequence"/>
</dbReference>
<proteinExistence type="inferred from homology"/>
<evidence type="ECO:0000256" key="1">
    <source>
        <dbReference type="ARBA" id="ARBA00010466"/>
    </source>
</evidence>
<dbReference type="EMBL" id="BSUZ01000001">
    <property type="protein sequence ID" value="GMA88989.1"/>
    <property type="molecule type" value="Genomic_DNA"/>
</dbReference>
<dbReference type="PANTHER" id="PTHR34294:SF1">
    <property type="entry name" value="TRANSCRIPTIONAL REGULATOR LSRR"/>
    <property type="match status" value="1"/>
</dbReference>